<protein>
    <recommendedName>
        <fullName evidence="1">Heterokaryon incompatibility domain-containing protein</fullName>
    </recommendedName>
</protein>
<dbReference type="STRING" id="576137.A0A1L7XJ44"/>
<dbReference type="InterPro" id="IPR010730">
    <property type="entry name" value="HET"/>
</dbReference>
<sequence>MAENDLPEAQIMLFNQSPLPESPLCKDCRKAIDLWGSEKDRVNAGDGRPSRGPPEALLLKSESSLQERVATGCRLCAMVYDSLEGETASFSGATFRRYSGRSEKTEDIPETWGYIRTWRKGGPPDDRYRDTDLSIRRFYTSMSWNFSARLHRVDEKQCTDCSDGTPHDAKTPNIPPWSLVTGWLKECVDTHQDACNSGASKFLPTRLLEVGTISEPRLRLRLQGEIEAKRPYLTLSHCWGPVVPKRLLMENLERFRSSIAMDGMSRTFKDAIYATRKLGVQYLWIDSLCIVQDSAADWQNESALMGQVYASGQCNLAATAATEGSQGLFLDKPPTPQALIEIDGSRDLWHLNENPGHHWGDILNFAPLNWRGWVFQERFLSTRVIHFGRGRIYWECGQKKCCDWPGKSIEREVSSNSWTNQSKSYWQTILNGAGTVDKDKAAELWASLVDHYSSHSAFTFVTDKLLAIGGLASRVQKSTQCRYLAGIWEHNLLPQLMWDTAGGSINAPPTSEYVAPSWSWASVHEPIHRYRINKVNYTPSPAVEILDIDIQLVTDNEFGQVKGGILSFVGRLGFFQDMHGFEDGGNNELRFAGLEVIMDRRGDSSKDDNGHRYLLVVEEQRADGSFEGGGLVLKYVEGINSLGVKMVFKRAGFFQFYFGKDGKDTIEEIQDAFDKTVLAAQLPLGRERSGKRQQVLSQSLVPKSSKAMRIEAVVMGRSPMPLWTFQSSNKFCAPVFCRLQF</sequence>
<proteinExistence type="predicted"/>
<dbReference type="Pfam" id="PF06985">
    <property type="entry name" value="HET"/>
    <property type="match status" value="1"/>
</dbReference>
<evidence type="ECO:0000313" key="2">
    <source>
        <dbReference type="EMBL" id="CZR65062.1"/>
    </source>
</evidence>
<dbReference type="Proteomes" id="UP000184330">
    <property type="component" value="Unassembled WGS sequence"/>
</dbReference>
<evidence type="ECO:0000313" key="3">
    <source>
        <dbReference type="Proteomes" id="UP000184330"/>
    </source>
</evidence>
<keyword evidence="3" id="KW-1185">Reference proteome</keyword>
<accession>A0A1L7XJ44</accession>
<evidence type="ECO:0000259" key="1">
    <source>
        <dbReference type="Pfam" id="PF06985"/>
    </source>
</evidence>
<dbReference type="AlphaFoldDB" id="A0A1L7XJ44"/>
<organism evidence="2 3">
    <name type="scientific">Phialocephala subalpina</name>
    <dbReference type="NCBI Taxonomy" id="576137"/>
    <lineage>
        <taxon>Eukaryota</taxon>
        <taxon>Fungi</taxon>
        <taxon>Dikarya</taxon>
        <taxon>Ascomycota</taxon>
        <taxon>Pezizomycotina</taxon>
        <taxon>Leotiomycetes</taxon>
        <taxon>Helotiales</taxon>
        <taxon>Mollisiaceae</taxon>
        <taxon>Phialocephala</taxon>
        <taxon>Phialocephala fortinii species complex</taxon>
    </lineage>
</organism>
<dbReference type="EMBL" id="FJOG01000029">
    <property type="protein sequence ID" value="CZR65062.1"/>
    <property type="molecule type" value="Genomic_DNA"/>
</dbReference>
<dbReference type="PANTHER" id="PTHR33112">
    <property type="entry name" value="DOMAIN PROTEIN, PUTATIVE-RELATED"/>
    <property type="match status" value="1"/>
</dbReference>
<feature type="domain" description="Heterokaryon incompatibility" evidence="1">
    <location>
        <begin position="232"/>
        <end position="377"/>
    </location>
</feature>
<name>A0A1L7XJ44_9HELO</name>
<dbReference type="OrthoDB" id="3560191at2759"/>
<dbReference type="PANTHER" id="PTHR33112:SF16">
    <property type="entry name" value="HETEROKARYON INCOMPATIBILITY DOMAIN-CONTAINING PROTEIN"/>
    <property type="match status" value="1"/>
</dbReference>
<reference evidence="2 3" key="1">
    <citation type="submission" date="2016-03" db="EMBL/GenBank/DDBJ databases">
        <authorList>
            <person name="Ploux O."/>
        </authorList>
    </citation>
    <scope>NUCLEOTIDE SEQUENCE [LARGE SCALE GENOMIC DNA]</scope>
    <source>
        <strain evidence="2 3">UAMH 11012</strain>
    </source>
</reference>
<gene>
    <name evidence="2" type="ORF">PAC_14962</name>
</gene>